<sequence length="297" mass="31924">MGAVTSVCILCGGTGLTRAHFVPRAIREMLPNQSRSFSVMGEAATSSPGPVLELTEKAHGRGPFDTQPRVLCGTCNNAWMTKYEDITGPLLAKMICMSEQTTVTDEQAHAVATWALAAMLIRSTVDVAIQRLASDFMRAFREHGIQAVEAQVAVFSLANSRALFSGVAVGSTYISDIEGPEESALGLIFLKEIVVAVGAGKFAWLVQRAAHVLSSGVALTWPEVQPHQGWPTRGEVHDDALLLALGIKVPSRSMFVPSTPVRRSTGSIRKVVRVPAGFDVKDINMVSDLFENHGLIQ</sequence>
<reference evidence="1 2" key="1">
    <citation type="submission" date="2021-02" db="EMBL/GenBank/DDBJ databases">
        <title>Draft genome and description of Leucobacter sp nov strain Marseille-Q4368.</title>
        <authorList>
            <person name="Boxberger M."/>
            <person name="La Scola B."/>
        </authorList>
    </citation>
    <scope>NUCLEOTIDE SEQUENCE [LARGE SCALE GENOMIC DNA]</scope>
    <source>
        <strain evidence="1 2">Marseille-Q4368</strain>
    </source>
</reference>
<dbReference type="Proteomes" id="UP000811492">
    <property type="component" value="Unassembled WGS sequence"/>
</dbReference>
<accession>A0ABS5M414</accession>
<evidence type="ECO:0000313" key="1">
    <source>
        <dbReference type="EMBL" id="MBS3181932.1"/>
    </source>
</evidence>
<comment type="caution">
    <text evidence="1">The sequence shown here is derived from an EMBL/GenBank/DDBJ whole genome shotgun (WGS) entry which is preliminary data.</text>
</comment>
<gene>
    <name evidence="1" type="ORF">JSQ98_06945</name>
</gene>
<evidence type="ECO:0000313" key="2">
    <source>
        <dbReference type="Proteomes" id="UP000811492"/>
    </source>
</evidence>
<protein>
    <recommendedName>
        <fullName evidence="3">HNH endonuclease</fullName>
    </recommendedName>
</protein>
<name>A0ABS5M414_9MICO</name>
<organism evidence="1 2">
    <name type="scientific">Leucobacter manosquensis</name>
    <dbReference type="NCBI Taxonomy" id="2810611"/>
    <lineage>
        <taxon>Bacteria</taxon>
        <taxon>Bacillati</taxon>
        <taxon>Actinomycetota</taxon>
        <taxon>Actinomycetes</taxon>
        <taxon>Micrococcales</taxon>
        <taxon>Microbacteriaceae</taxon>
        <taxon>Leucobacter</taxon>
    </lineage>
</organism>
<dbReference type="EMBL" id="JAFEVO010000001">
    <property type="protein sequence ID" value="MBS3181932.1"/>
    <property type="molecule type" value="Genomic_DNA"/>
</dbReference>
<proteinExistence type="predicted"/>
<dbReference type="RefSeq" id="WP_211648955.1">
    <property type="nucleotide sequence ID" value="NZ_JAFEVO010000001.1"/>
</dbReference>
<keyword evidence="2" id="KW-1185">Reference proteome</keyword>
<evidence type="ECO:0008006" key="3">
    <source>
        <dbReference type="Google" id="ProtNLM"/>
    </source>
</evidence>